<accession>A0A974GWX0</accession>
<evidence type="ECO:0000313" key="4">
    <source>
        <dbReference type="Proteomes" id="UP000611629"/>
    </source>
</evidence>
<feature type="transmembrane region" description="Helical" evidence="1">
    <location>
        <begin position="77"/>
        <end position="97"/>
    </location>
</feature>
<feature type="transmembrane region" description="Helical" evidence="1">
    <location>
        <begin position="226"/>
        <end position="247"/>
    </location>
</feature>
<dbReference type="PROSITE" id="PS50846">
    <property type="entry name" value="HMA_2"/>
    <property type="match status" value="1"/>
</dbReference>
<keyword evidence="1" id="KW-0472">Membrane</keyword>
<dbReference type="PANTHER" id="PTHR42208:SF1">
    <property type="entry name" value="HEAVY METAL TRANSPORTER"/>
    <property type="match status" value="1"/>
</dbReference>
<evidence type="ECO:0000259" key="2">
    <source>
        <dbReference type="PROSITE" id="PS50846"/>
    </source>
</evidence>
<name>A0A974GWX0_SEDHY</name>
<feature type="transmembrane region" description="Helical" evidence="1">
    <location>
        <begin position="182"/>
        <end position="205"/>
    </location>
</feature>
<feature type="transmembrane region" description="Helical" evidence="1">
    <location>
        <begin position="259"/>
        <end position="278"/>
    </location>
</feature>
<dbReference type="RefSeq" id="WP_179238637.1">
    <property type="nucleotide sequence ID" value="NZ_JACBNQ010000014.1"/>
</dbReference>
<dbReference type="Proteomes" id="UP000611629">
    <property type="component" value="Unassembled WGS sequence"/>
</dbReference>
<keyword evidence="1" id="KW-1133">Transmembrane helix</keyword>
<protein>
    <submittedName>
        <fullName evidence="3">Sulfite exporter TauE/SafE family protein</fullName>
    </submittedName>
</protein>
<dbReference type="Pfam" id="PF00403">
    <property type="entry name" value="HMA"/>
    <property type="match status" value="1"/>
</dbReference>
<gene>
    <name evidence="3" type="ORF">HZF24_12215</name>
</gene>
<dbReference type="InterPro" id="IPR008972">
    <property type="entry name" value="Cupredoxin"/>
</dbReference>
<evidence type="ECO:0000313" key="3">
    <source>
        <dbReference type="EMBL" id="NYB74903.1"/>
    </source>
</evidence>
<dbReference type="InterPro" id="IPR036163">
    <property type="entry name" value="HMA_dom_sf"/>
</dbReference>
<feature type="domain" description="HMA" evidence="2">
    <location>
        <begin position="4"/>
        <end position="70"/>
    </location>
</feature>
<dbReference type="EMBL" id="JACBNQ010000014">
    <property type="protein sequence ID" value="NYB74903.1"/>
    <property type="molecule type" value="Genomic_DNA"/>
</dbReference>
<keyword evidence="1" id="KW-0812">Transmembrane</keyword>
<keyword evidence="4" id="KW-1185">Reference proteome</keyword>
<dbReference type="Pfam" id="PF13386">
    <property type="entry name" value="DsbD_2"/>
    <property type="match status" value="1"/>
</dbReference>
<dbReference type="InterPro" id="IPR039447">
    <property type="entry name" value="UreH-like_TM_dom"/>
</dbReference>
<dbReference type="Gene3D" id="2.60.40.420">
    <property type="entry name" value="Cupredoxins - blue copper proteins"/>
    <property type="match status" value="1"/>
</dbReference>
<comment type="caution">
    <text evidence="3">The sequence shown here is derived from an EMBL/GenBank/DDBJ whole genome shotgun (WGS) entry which is preliminary data.</text>
</comment>
<proteinExistence type="predicted"/>
<dbReference type="SUPFAM" id="SSF55008">
    <property type="entry name" value="HMA, heavy metal-associated domain"/>
    <property type="match status" value="1"/>
</dbReference>
<reference evidence="3" key="1">
    <citation type="submission" date="2020-07" db="EMBL/GenBank/DDBJ databases">
        <title>Genomic analysis of a strain of Sedimentibacter Hydroxybenzoicus DSM7310.</title>
        <authorList>
            <person name="Ma S."/>
        </authorList>
    </citation>
    <scope>NUCLEOTIDE SEQUENCE</scope>
    <source>
        <strain evidence="3">DSM 7310</strain>
    </source>
</reference>
<feature type="transmembrane region" description="Helical" evidence="1">
    <location>
        <begin position="290"/>
        <end position="310"/>
    </location>
</feature>
<feature type="transmembrane region" description="Helical" evidence="1">
    <location>
        <begin position="157"/>
        <end position="176"/>
    </location>
</feature>
<dbReference type="CDD" id="cd00371">
    <property type="entry name" value="HMA"/>
    <property type="match status" value="1"/>
</dbReference>
<sequence>MMIKKEKIKVYDMTCGSCEKRVERAALNVDGVIAAKASYSGQFAEIEYDDDVCSHNNINKAINDAGYGTKQNSDYKFFGMVIIVAAILILGFNTAGFDMESQLNNASYAVLFIVGILTSIHCVGMCGGIMLSQTVNNESEDKLQAMKPALYYNAGRVLSYTVLGGIIGAVGSIFSLSFKSKAAVQIVAALFMIVMGLNMFGFSLFRKLQIKLPHSFCKFKNKSNSPFIVGLLNGFMPCGPLQTMQIFALGTGSPVKGALSMMIFSLGTVPLMLTFGAVSGLLSKGYTKRLLKLSGVMIIVLGIIMGNRGLSMLGYNLNPAVLALDKNDLSDDKENPNVAKAVIQDGVQIINMTVDNRGFTPNAFYVQKDIPVKWIIDGELINTCNNAIIIPSIDKEIKINKGENILEFTPNDSDMRFSCWMGMINGIIKVVDELDTVDTSVPDPSIPAPSTGPGCCSMPVDEDTASYYNPPSIYGDDISKVPTEMLIGKAENNALKISGIGYELQPLAAVVEKGSTTVITFDFTDFDNADGTYVIADGYTGEEITSFTAVKGINQVEITPVETSLYGIVKGNALLGIIEVVDSIDNIDLEEIRNYLIAE</sequence>
<dbReference type="PANTHER" id="PTHR42208">
    <property type="entry name" value="HEAVY METAL TRANSPORTER-RELATED"/>
    <property type="match status" value="1"/>
</dbReference>
<dbReference type="AlphaFoldDB" id="A0A974GWX0"/>
<evidence type="ECO:0000256" key="1">
    <source>
        <dbReference type="SAM" id="Phobius"/>
    </source>
</evidence>
<organism evidence="3 4">
    <name type="scientific">Sedimentibacter hydroxybenzoicus DSM 7310</name>
    <dbReference type="NCBI Taxonomy" id="1123245"/>
    <lineage>
        <taxon>Bacteria</taxon>
        <taxon>Bacillati</taxon>
        <taxon>Bacillota</taxon>
        <taxon>Tissierellia</taxon>
        <taxon>Sedimentibacter</taxon>
    </lineage>
</organism>
<dbReference type="InterPro" id="IPR006121">
    <property type="entry name" value="HMA_dom"/>
</dbReference>
<feature type="transmembrane region" description="Helical" evidence="1">
    <location>
        <begin position="109"/>
        <end position="136"/>
    </location>
</feature>
<dbReference type="GO" id="GO:0046872">
    <property type="term" value="F:metal ion binding"/>
    <property type="evidence" value="ECO:0007669"/>
    <property type="project" value="InterPro"/>
</dbReference>
<dbReference type="Gene3D" id="3.30.70.100">
    <property type="match status" value="1"/>
</dbReference>